<dbReference type="EMBL" id="FUZT01000021">
    <property type="protein sequence ID" value="SKC90084.1"/>
    <property type="molecule type" value="Genomic_DNA"/>
</dbReference>
<keyword evidence="5" id="KW-0378">Hydrolase</keyword>
<dbReference type="PANTHER" id="PTHR43808">
    <property type="entry name" value="ACETYLORNITHINE DEACETYLASE"/>
    <property type="match status" value="1"/>
</dbReference>
<keyword evidence="3" id="KW-0645">Protease</keyword>
<dbReference type="GO" id="GO:0008270">
    <property type="term" value="F:zinc ion binding"/>
    <property type="evidence" value="ECO:0007669"/>
    <property type="project" value="InterPro"/>
</dbReference>
<proteinExistence type="inferred from homology"/>
<dbReference type="InterPro" id="IPR050072">
    <property type="entry name" value="Peptidase_M20A"/>
</dbReference>
<dbReference type="Gene3D" id="3.30.70.360">
    <property type="match status" value="2"/>
</dbReference>
<gene>
    <name evidence="9" type="ORF">SAMN02194393_05109</name>
</gene>
<dbReference type="InterPro" id="IPR010964">
    <property type="entry name" value="M20A_pepV-rel"/>
</dbReference>
<keyword evidence="7" id="KW-0224">Dipeptidase</keyword>
<dbReference type="Gene3D" id="3.40.630.10">
    <property type="entry name" value="Zn peptidases"/>
    <property type="match status" value="1"/>
</dbReference>
<dbReference type="Proteomes" id="UP000190285">
    <property type="component" value="Unassembled WGS sequence"/>
</dbReference>
<reference evidence="9 10" key="1">
    <citation type="submission" date="2017-02" db="EMBL/GenBank/DDBJ databases">
        <authorList>
            <person name="Peterson S.W."/>
        </authorList>
    </citation>
    <scope>NUCLEOTIDE SEQUENCE [LARGE SCALE GENOMIC DNA]</scope>
    <source>
        <strain evidence="9 10">M1</strain>
    </source>
</reference>
<protein>
    <submittedName>
        <fullName evidence="9">Dipeptidase, putative</fullName>
    </submittedName>
</protein>
<evidence type="ECO:0000256" key="8">
    <source>
        <dbReference type="ARBA" id="ARBA00023049"/>
    </source>
</evidence>
<dbReference type="STRING" id="36842.SAMN02194393_05109"/>
<keyword evidence="8" id="KW-0482">Metalloprotease</keyword>
<evidence type="ECO:0000256" key="2">
    <source>
        <dbReference type="ARBA" id="ARBA00006247"/>
    </source>
</evidence>
<comment type="similarity">
    <text evidence="2">Belongs to the peptidase M20A family.</text>
</comment>
<dbReference type="Pfam" id="PF01546">
    <property type="entry name" value="Peptidase_M20"/>
    <property type="match status" value="1"/>
</dbReference>
<dbReference type="InterPro" id="IPR002933">
    <property type="entry name" value="Peptidase_M20"/>
</dbReference>
<dbReference type="RefSeq" id="WP_079495700.1">
    <property type="nucleotide sequence ID" value="NZ_FUZT01000021.1"/>
</dbReference>
<dbReference type="GO" id="GO:0006508">
    <property type="term" value="P:proteolysis"/>
    <property type="evidence" value="ECO:0007669"/>
    <property type="project" value="UniProtKB-KW"/>
</dbReference>
<organism evidence="9 10">
    <name type="scientific">Maledivibacter halophilus</name>
    <dbReference type="NCBI Taxonomy" id="36842"/>
    <lineage>
        <taxon>Bacteria</taxon>
        <taxon>Bacillati</taxon>
        <taxon>Bacillota</taxon>
        <taxon>Clostridia</taxon>
        <taxon>Peptostreptococcales</taxon>
        <taxon>Caminicellaceae</taxon>
        <taxon>Maledivibacter</taxon>
    </lineage>
</organism>
<dbReference type="GO" id="GO:0008237">
    <property type="term" value="F:metallopeptidase activity"/>
    <property type="evidence" value="ECO:0007669"/>
    <property type="project" value="UniProtKB-KW"/>
</dbReference>
<evidence type="ECO:0000256" key="3">
    <source>
        <dbReference type="ARBA" id="ARBA00022670"/>
    </source>
</evidence>
<keyword evidence="6" id="KW-0862">Zinc</keyword>
<dbReference type="InterPro" id="IPR036264">
    <property type="entry name" value="Bact_exopeptidase_dim_dom"/>
</dbReference>
<keyword evidence="10" id="KW-1185">Reference proteome</keyword>
<evidence type="ECO:0000256" key="5">
    <source>
        <dbReference type="ARBA" id="ARBA00022801"/>
    </source>
</evidence>
<dbReference type="GO" id="GO:0008777">
    <property type="term" value="F:acetylornithine deacetylase activity"/>
    <property type="evidence" value="ECO:0007669"/>
    <property type="project" value="TreeGrafter"/>
</dbReference>
<sequence>MDTGKILEKLHSYRGDIKRDLSQLIEINSKRDLTTKKVGAPFGLGIRKCFNKMIEFAKREGFTVRDFDGYAMHIEYGYGEEVLGILGHLDIVGIQEEDKWNSKPFELIEKNGFWYGRGINDNKGPMLGCLYLLKILKELGYKPNKKIRLILGGAEETTWECMSHYFRYNKMPIYGFSPDGDFPIVNCEKGISYYNYQGLRKATNDGIYNIVSIKAKEDITKVCSEVEIYVQTHYPEKLLEILSDNIDNYIDDNGVKIVYRGISAMGRNPHRGENAIFKFVKDFKTIDGLDKRAKELIDFLNGYFVDSIHGEKLGLYYNDEETGITTNNLSYVLLNDETCIISFDYRYGKGVEYEKVINRLKEIGIKNKLELITIKEMPLLYVSSDSILICALKKAYHNITKEEAQLFSKGAASYARTLEQGVAFGPTFSTHRANSHKPNENINLKDFEKALLIYAEAIKLLS</sequence>
<dbReference type="NCBIfam" id="TIGR01887">
    <property type="entry name" value="dipeptidaselike"/>
    <property type="match status" value="1"/>
</dbReference>
<keyword evidence="4" id="KW-0479">Metal-binding</keyword>
<dbReference type="PANTHER" id="PTHR43808:SF31">
    <property type="entry name" value="N-ACETYL-L-CITRULLINE DEACETYLASE"/>
    <property type="match status" value="1"/>
</dbReference>
<evidence type="ECO:0000313" key="10">
    <source>
        <dbReference type="Proteomes" id="UP000190285"/>
    </source>
</evidence>
<evidence type="ECO:0000313" key="9">
    <source>
        <dbReference type="EMBL" id="SKC90084.1"/>
    </source>
</evidence>
<dbReference type="SUPFAM" id="SSF53187">
    <property type="entry name" value="Zn-dependent exopeptidases"/>
    <property type="match status" value="1"/>
</dbReference>
<dbReference type="AlphaFoldDB" id="A0A1T5MPY2"/>
<dbReference type="GO" id="GO:0016805">
    <property type="term" value="F:dipeptidase activity"/>
    <property type="evidence" value="ECO:0007669"/>
    <property type="project" value="UniProtKB-KW"/>
</dbReference>
<evidence type="ECO:0000256" key="4">
    <source>
        <dbReference type="ARBA" id="ARBA00022723"/>
    </source>
</evidence>
<comment type="cofactor">
    <cofactor evidence="1">
        <name>Zn(2+)</name>
        <dbReference type="ChEBI" id="CHEBI:29105"/>
    </cofactor>
</comment>
<dbReference type="OrthoDB" id="9761532at2"/>
<name>A0A1T5MPY2_9FIRM</name>
<dbReference type="GO" id="GO:0006526">
    <property type="term" value="P:L-arginine biosynthetic process"/>
    <property type="evidence" value="ECO:0007669"/>
    <property type="project" value="TreeGrafter"/>
</dbReference>
<evidence type="ECO:0000256" key="1">
    <source>
        <dbReference type="ARBA" id="ARBA00001947"/>
    </source>
</evidence>
<dbReference type="SUPFAM" id="SSF55031">
    <property type="entry name" value="Bacterial exopeptidase dimerisation domain"/>
    <property type="match status" value="1"/>
</dbReference>
<evidence type="ECO:0000256" key="7">
    <source>
        <dbReference type="ARBA" id="ARBA00022997"/>
    </source>
</evidence>
<evidence type="ECO:0000256" key="6">
    <source>
        <dbReference type="ARBA" id="ARBA00022833"/>
    </source>
</evidence>
<accession>A0A1T5MPY2</accession>